<dbReference type="EMBL" id="BRVS01000004">
    <property type="protein sequence ID" value="GLB66720.1"/>
    <property type="molecule type" value="Genomic_DNA"/>
</dbReference>
<dbReference type="PROSITE" id="PS50995">
    <property type="entry name" value="HTH_MARR_2"/>
    <property type="match status" value="1"/>
</dbReference>
<feature type="domain" description="HTH marR-type" evidence="1">
    <location>
        <begin position="4"/>
        <end position="138"/>
    </location>
</feature>
<reference evidence="2 3" key="1">
    <citation type="journal article" date="2023" name="Int. J. Syst. Evol. Microbiol.">
        <title>Arthrobacter mangrovi sp. nov., an actinobacterium isolated from the rhizosphere of a mangrove.</title>
        <authorList>
            <person name="Hamada M."/>
            <person name="Saitou S."/>
            <person name="Enomoto N."/>
            <person name="Nanri K."/>
            <person name="Hidaka K."/>
            <person name="Miura T."/>
            <person name="Tamura T."/>
        </authorList>
    </citation>
    <scope>NUCLEOTIDE SEQUENCE [LARGE SCALE GENOMIC DNA]</scope>
    <source>
        <strain evidence="2 3">NBRC 112813</strain>
    </source>
</reference>
<dbReference type="InterPro" id="IPR039422">
    <property type="entry name" value="MarR/SlyA-like"/>
</dbReference>
<dbReference type="PRINTS" id="PR00598">
    <property type="entry name" value="HTHMARR"/>
</dbReference>
<dbReference type="InterPro" id="IPR000835">
    <property type="entry name" value="HTH_MarR-typ"/>
</dbReference>
<gene>
    <name evidence="2" type="ORF">AHIS1636_11590</name>
</gene>
<dbReference type="Pfam" id="PF12802">
    <property type="entry name" value="MarR_2"/>
    <property type="match status" value="1"/>
</dbReference>
<dbReference type="InterPro" id="IPR036388">
    <property type="entry name" value="WH-like_DNA-bd_sf"/>
</dbReference>
<dbReference type="SUPFAM" id="SSF46785">
    <property type="entry name" value="Winged helix' DNA-binding domain"/>
    <property type="match status" value="1"/>
</dbReference>
<evidence type="ECO:0000313" key="2">
    <source>
        <dbReference type="EMBL" id="GLB66720.1"/>
    </source>
</evidence>
<organism evidence="2 3">
    <name type="scientific">Arthrobacter mangrovi</name>
    <dbReference type="NCBI Taxonomy" id="2966350"/>
    <lineage>
        <taxon>Bacteria</taxon>
        <taxon>Bacillati</taxon>
        <taxon>Actinomycetota</taxon>
        <taxon>Actinomycetes</taxon>
        <taxon>Micrococcales</taxon>
        <taxon>Micrococcaceae</taxon>
        <taxon>Arthrobacter</taxon>
    </lineage>
</organism>
<dbReference type="RefSeq" id="WP_264794863.1">
    <property type="nucleotide sequence ID" value="NZ_BRVS01000004.1"/>
</dbReference>
<comment type="caution">
    <text evidence="2">The sequence shown here is derived from an EMBL/GenBank/DDBJ whole genome shotgun (WGS) entry which is preliminary data.</text>
</comment>
<dbReference type="SMART" id="SM00347">
    <property type="entry name" value="HTH_MARR"/>
    <property type="match status" value="1"/>
</dbReference>
<dbReference type="Proteomes" id="UP001209654">
    <property type="component" value="Unassembled WGS sequence"/>
</dbReference>
<accession>A0ABQ5MRW1</accession>
<evidence type="ECO:0000259" key="1">
    <source>
        <dbReference type="PROSITE" id="PS50995"/>
    </source>
</evidence>
<keyword evidence="3" id="KW-1185">Reference proteome</keyword>
<dbReference type="Gene3D" id="1.10.10.10">
    <property type="entry name" value="Winged helix-like DNA-binding domain superfamily/Winged helix DNA-binding domain"/>
    <property type="match status" value="1"/>
</dbReference>
<dbReference type="PANTHER" id="PTHR33164:SF43">
    <property type="entry name" value="HTH-TYPE TRANSCRIPTIONAL REPRESSOR YETL"/>
    <property type="match status" value="1"/>
</dbReference>
<dbReference type="PANTHER" id="PTHR33164">
    <property type="entry name" value="TRANSCRIPTIONAL REGULATOR, MARR FAMILY"/>
    <property type="match status" value="1"/>
</dbReference>
<proteinExistence type="predicted"/>
<dbReference type="InterPro" id="IPR036390">
    <property type="entry name" value="WH_DNA-bd_sf"/>
</dbReference>
<evidence type="ECO:0000313" key="3">
    <source>
        <dbReference type="Proteomes" id="UP001209654"/>
    </source>
</evidence>
<sequence length="161" mass="17505">MEITQYASFKLHQATALLDRVADNYLRTHHGIRYAPFLVLLISKVVGPATQQRLATALDVSRASITQRVSALKQQGLLSVVTDPEDSRAHLISLTEAGERLVAAAWEGLDRDLADVEKGIDERLLAEQLDRLIGNLLKVLEAQGGVQPVKAGRKGAYDGPA</sequence>
<protein>
    <recommendedName>
        <fullName evidence="1">HTH marR-type domain-containing protein</fullName>
    </recommendedName>
</protein>
<name>A0ABQ5MRW1_9MICC</name>